<reference evidence="1 2" key="1">
    <citation type="journal article" date="2012" name="New Phytol.">
        <title>Insight into trade-off between wood decay and parasitism from the genome of a fungal forest pathogen.</title>
        <authorList>
            <person name="Olson A."/>
            <person name="Aerts A."/>
            <person name="Asiegbu F."/>
            <person name="Belbahri L."/>
            <person name="Bouzid O."/>
            <person name="Broberg A."/>
            <person name="Canback B."/>
            <person name="Coutinho P.M."/>
            <person name="Cullen D."/>
            <person name="Dalman K."/>
            <person name="Deflorio G."/>
            <person name="van Diepen L.T."/>
            <person name="Dunand C."/>
            <person name="Duplessis S."/>
            <person name="Durling M."/>
            <person name="Gonthier P."/>
            <person name="Grimwood J."/>
            <person name="Fossdal C.G."/>
            <person name="Hansson D."/>
            <person name="Henrissat B."/>
            <person name="Hietala A."/>
            <person name="Himmelstrand K."/>
            <person name="Hoffmeister D."/>
            <person name="Hogberg N."/>
            <person name="James T.Y."/>
            <person name="Karlsson M."/>
            <person name="Kohler A."/>
            <person name="Kues U."/>
            <person name="Lee Y.H."/>
            <person name="Lin Y.C."/>
            <person name="Lind M."/>
            <person name="Lindquist E."/>
            <person name="Lombard V."/>
            <person name="Lucas S."/>
            <person name="Lunden K."/>
            <person name="Morin E."/>
            <person name="Murat C."/>
            <person name="Park J."/>
            <person name="Raffaello T."/>
            <person name="Rouze P."/>
            <person name="Salamov A."/>
            <person name="Schmutz J."/>
            <person name="Solheim H."/>
            <person name="Stahlberg J."/>
            <person name="Velez H."/>
            <person name="de Vries R.P."/>
            <person name="Wiebenga A."/>
            <person name="Woodward S."/>
            <person name="Yakovlev I."/>
            <person name="Garbelotto M."/>
            <person name="Martin F."/>
            <person name="Grigoriev I.V."/>
            <person name="Stenlid J."/>
        </authorList>
    </citation>
    <scope>NUCLEOTIDE SEQUENCE [LARGE SCALE GENOMIC DNA]</scope>
    <source>
        <strain evidence="1 2">TC 32-1</strain>
    </source>
</reference>
<sequence>MNRGDCEGAAMSTSALATCPGDFGRAGTIWINACGGSALQRSARWCAVEYNLVVFGLGGQMGTALGWDGMGCGVRMLDPGEEWRKSTEVASSTA</sequence>
<dbReference type="AlphaFoldDB" id="W4KR23"/>
<dbReference type="InParanoid" id="W4KR23"/>
<accession>W4KR23</accession>
<evidence type="ECO:0000313" key="2">
    <source>
        <dbReference type="Proteomes" id="UP000030671"/>
    </source>
</evidence>
<protein>
    <submittedName>
        <fullName evidence="1">Uncharacterized protein</fullName>
    </submittedName>
</protein>
<dbReference type="HOGENOM" id="CLU_2386430_0_0_1"/>
<dbReference type="Proteomes" id="UP000030671">
    <property type="component" value="Unassembled WGS sequence"/>
</dbReference>
<gene>
    <name evidence="1" type="ORF">HETIRDRAFT_413884</name>
</gene>
<organism evidence="1 2">
    <name type="scientific">Heterobasidion irregulare (strain TC 32-1)</name>
    <dbReference type="NCBI Taxonomy" id="747525"/>
    <lineage>
        <taxon>Eukaryota</taxon>
        <taxon>Fungi</taxon>
        <taxon>Dikarya</taxon>
        <taxon>Basidiomycota</taxon>
        <taxon>Agaricomycotina</taxon>
        <taxon>Agaricomycetes</taxon>
        <taxon>Russulales</taxon>
        <taxon>Bondarzewiaceae</taxon>
        <taxon>Heterobasidion</taxon>
        <taxon>Heterobasidion annosum species complex</taxon>
    </lineage>
</organism>
<evidence type="ECO:0000313" key="1">
    <source>
        <dbReference type="EMBL" id="ETW87840.1"/>
    </source>
</evidence>
<dbReference type="GeneID" id="20673141"/>
<dbReference type="RefSeq" id="XP_009541697.1">
    <property type="nucleotide sequence ID" value="XM_009543402.1"/>
</dbReference>
<keyword evidence="2" id="KW-1185">Reference proteome</keyword>
<dbReference type="EMBL" id="KI925454">
    <property type="protein sequence ID" value="ETW87840.1"/>
    <property type="molecule type" value="Genomic_DNA"/>
</dbReference>
<proteinExistence type="predicted"/>
<name>W4KR23_HETIT</name>
<dbReference type="KEGG" id="hir:HETIRDRAFT_413884"/>